<dbReference type="Proteomes" id="UP000284243">
    <property type="component" value="Unassembled WGS sequence"/>
</dbReference>
<evidence type="ECO:0000313" key="3">
    <source>
        <dbReference type="Proteomes" id="UP000283426"/>
    </source>
</evidence>
<dbReference type="EMBL" id="QRYC01000002">
    <property type="protein sequence ID" value="RGU58560.1"/>
    <property type="molecule type" value="Genomic_DNA"/>
</dbReference>
<dbReference type="AlphaFoldDB" id="A0A1Y3YM25"/>
<evidence type="ECO:0000313" key="1">
    <source>
        <dbReference type="EMBL" id="RGU58560.1"/>
    </source>
</evidence>
<evidence type="ECO:0000313" key="4">
    <source>
        <dbReference type="Proteomes" id="UP000284243"/>
    </source>
</evidence>
<name>A0A1Y3YM25_9BACT</name>
<dbReference type="Proteomes" id="UP000283426">
    <property type="component" value="Unassembled WGS sequence"/>
</dbReference>
<reference evidence="3 4" key="1">
    <citation type="submission" date="2018-08" db="EMBL/GenBank/DDBJ databases">
        <title>A genome reference for cultivated species of the human gut microbiota.</title>
        <authorList>
            <person name="Zou Y."/>
            <person name="Xue W."/>
            <person name="Luo G."/>
        </authorList>
    </citation>
    <scope>NUCLEOTIDE SEQUENCE [LARGE SCALE GENOMIC DNA]</scope>
    <source>
        <strain evidence="2 3">AF14-6AC</strain>
        <strain evidence="1 4">AF16-14</strain>
    </source>
</reference>
<organism evidence="2 3">
    <name type="scientific">Odoribacter splanchnicus</name>
    <dbReference type="NCBI Taxonomy" id="28118"/>
    <lineage>
        <taxon>Bacteria</taxon>
        <taxon>Pseudomonadati</taxon>
        <taxon>Bacteroidota</taxon>
        <taxon>Bacteroidia</taxon>
        <taxon>Bacteroidales</taxon>
        <taxon>Odoribacteraceae</taxon>
        <taxon>Odoribacter</taxon>
    </lineage>
</organism>
<sequence>MCSYLCVTVSTNKALKIYKSRLDFIIRNILDSPTNNKQNRAEMTLKHPVRYIGKAGYEFLLSLFMSLVLKSIEKATVSVR</sequence>
<comment type="caution">
    <text evidence="2">The sequence shown here is derived from an EMBL/GenBank/DDBJ whole genome shotgun (WGS) entry which is preliminary data.</text>
</comment>
<protein>
    <submittedName>
        <fullName evidence="2">Uncharacterized protein</fullName>
    </submittedName>
</protein>
<dbReference type="EMBL" id="QRYW01000054">
    <property type="protein sequence ID" value="RGV18832.1"/>
    <property type="molecule type" value="Genomic_DNA"/>
</dbReference>
<proteinExistence type="predicted"/>
<evidence type="ECO:0000313" key="2">
    <source>
        <dbReference type="EMBL" id="RGV18832.1"/>
    </source>
</evidence>
<accession>A0A1Y3YM25</accession>
<gene>
    <name evidence="2" type="ORF">DWW24_19205</name>
    <name evidence="1" type="ORF">DWW57_02275</name>
</gene>